<dbReference type="Proteomes" id="UP001187531">
    <property type="component" value="Unassembled WGS sequence"/>
</dbReference>
<dbReference type="GO" id="GO:0000309">
    <property type="term" value="F:nicotinamide-nucleotide adenylyltransferase activity"/>
    <property type="evidence" value="ECO:0007669"/>
    <property type="project" value="TreeGrafter"/>
</dbReference>
<evidence type="ECO:0000313" key="4">
    <source>
        <dbReference type="Proteomes" id="UP001187531"/>
    </source>
</evidence>
<dbReference type="PANTHER" id="PTHR12039:SF0">
    <property type="entry name" value="NICOTINAMIDE-NUCLEOTIDE ADENYLYLTRANSFERASE"/>
    <property type="match status" value="1"/>
</dbReference>
<dbReference type="GO" id="GO:0071897">
    <property type="term" value="P:DNA biosynthetic process"/>
    <property type="evidence" value="ECO:0007669"/>
    <property type="project" value="UniProtKB-ARBA"/>
</dbReference>
<evidence type="ECO:0000256" key="1">
    <source>
        <dbReference type="SAM" id="MobiDB-lite"/>
    </source>
</evidence>
<dbReference type="SUPFAM" id="SSF56672">
    <property type="entry name" value="DNA/RNA polymerases"/>
    <property type="match status" value="1"/>
</dbReference>
<gene>
    <name evidence="3" type="ORF">QYM36_006817</name>
</gene>
<evidence type="ECO:0000313" key="3">
    <source>
        <dbReference type="EMBL" id="KAK2716464.1"/>
    </source>
</evidence>
<dbReference type="SUPFAM" id="SSF52374">
    <property type="entry name" value="Nucleotidylyl transferase"/>
    <property type="match status" value="1"/>
</dbReference>
<organism evidence="3 4">
    <name type="scientific">Artemia franciscana</name>
    <name type="common">Brine shrimp</name>
    <name type="synonym">Artemia sanfranciscana</name>
    <dbReference type="NCBI Taxonomy" id="6661"/>
    <lineage>
        <taxon>Eukaryota</taxon>
        <taxon>Metazoa</taxon>
        <taxon>Ecdysozoa</taxon>
        <taxon>Arthropoda</taxon>
        <taxon>Crustacea</taxon>
        <taxon>Branchiopoda</taxon>
        <taxon>Anostraca</taxon>
        <taxon>Artemiidae</taxon>
        <taxon>Artemia</taxon>
    </lineage>
</organism>
<sequence>MSSKLHVALVAVGAFNPATNAHLKIFELAKDHLHKLGSFSVLGGIISPVHDAYSKKNLASAVHRLEMCQRSVSSSSCISVSDWEIPPIWASHIVGPAKEEEAEKLNVKLVCGADLLESFAIPNLWLDEDIDHIVGHHGMVVISRAGSCPEKFIYDSDALTQNKNNIFLVTEWITNEISSTKIRRALQRKENIAAKMHGHNKFSKLDATSWYLMLALTEKPSLVTTFNTPFGRYKYKRMPFGLICAQDQFQRKMEETFGNLKGVGVIVDDILVSGNFKIHSKLVISKLSPQRLGKTNWDEDLPAEFHPPVTQSSSPKKAAPKTPDNRSTGEIIQDSPYRTPRTPTPPLAANIESRNGEDYSRPYVTRTGRVVKPRKIMDI</sequence>
<dbReference type="AlphaFoldDB" id="A0AA88HUG8"/>
<evidence type="ECO:0000259" key="2">
    <source>
        <dbReference type="Pfam" id="PF01467"/>
    </source>
</evidence>
<proteinExistence type="predicted"/>
<comment type="caution">
    <text evidence="3">The sequence shown here is derived from an EMBL/GenBank/DDBJ whole genome shotgun (WGS) entry which is preliminary data.</text>
</comment>
<keyword evidence="4" id="KW-1185">Reference proteome</keyword>
<accession>A0AA88HUG8</accession>
<dbReference type="Gene3D" id="3.40.50.620">
    <property type="entry name" value="HUPs"/>
    <property type="match status" value="1"/>
</dbReference>
<dbReference type="Pfam" id="PF01467">
    <property type="entry name" value="CTP_transf_like"/>
    <property type="match status" value="1"/>
</dbReference>
<dbReference type="GO" id="GO:0009435">
    <property type="term" value="P:NAD+ biosynthetic process"/>
    <property type="evidence" value="ECO:0007669"/>
    <property type="project" value="TreeGrafter"/>
</dbReference>
<dbReference type="InterPro" id="IPR043502">
    <property type="entry name" value="DNA/RNA_pol_sf"/>
</dbReference>
<feature type="region of interest" description="Disordered" evidence="1">
    <location>
        <begin position="298"/>
        <end position="366"/>
    </location>
</feature>
<feature type="domain" description="Cytidyltransferase-like" evidence="2">
    <location>
        <begin position="10"/>
        <end position="184"/>
    </location>
</feature>
<dbReference type="InterPro" id="IPR051182">
    <property type="entry name" value="Euk_NMN_adenylyltrnsfrase"/>
</dbReference>
<name>A0AA88HUG8_ARTSF</name>
<reference evidence="3" key="1">
    <citation type="submission" date="2023-07" db="EMBL/GenBank/DDBJ databases">
        <title>Chromosome-level genome assembly of Artemia franciscana.</title>
        <authorList>
            <person name="Jo E."/>
        </authorList>
    </citation>
    <scope>NUCLEOTIDE SEQUENCE</scope>
    <source>
        <tissue evidence="3">Whole body</tissue>
    </source>
</reference>
<dbReference type="EMBL" id="JAVRJZ010000011">
    <property type="protein sequence ID" value="KAK2716464.1"/>
    <property type="molecule type" value="Genomic_DNA"/>
</dbReference>
<protein>
    <recommendedName>
        <fullName evidence="2">Cytidyltransferase-like domain-containing protein</fullName>
    </recommendedName>
</protein>
<dbReference type="PANTHER" id="PTHR12039">
    <property type="entry name" value="NICOTINAMIDE MONONUCLEOTIDE ADENYLYLTRANSFERASE"/>
    <property type="match status" value="1"/>
</dbReference>
<dbReference type="InterPro" id="IPR014729">
    <property type="entry name" value="Rossmann-like_a/b/a_fold"/>
</dbReference>
<dbReference type="InterPro" id="IPR004821">
    <property type="entry name" value="Cyt_trans-like"/>
</dbReference>
<dbReference type="GO" id="GO:0004515">
    <property type="term" value="F:nicotinate-nucleotide adenylyltransferase activity"/>
    <property type="evidence" value="ECO:0007669"/>
    <property type="project" value="TreeGrafter"/>
</dbReference>